<sequence length="107" mass="12066">MQRSFNFFILVLLGILSESKKTHKHKQKGGELYDGISLPDVSQPDLSTEIIDPFPQTSLNIDDTMDAITNPNQGTTTATLLFVFSFICFVTLLGIIAYRTYKRISYN</sequence>
<keyword evidence="1" id="KW-0472">Membrane</keyword>
<evidence type="ECO:0000313" key="2">
    <source>
        <dbReference type="EMBL" id="QHT36750.1"/>
    </source>
</evidence>
<feature type="transmembrane region" description="Helical" evidence="1">
    <location>
        <begin position="78"/>
        <end position="98"/>
    </location>
</feature>
<accession>A0A6C0FA42</accession>
<dbReference type="AlphaFoldDB" id="A0A6C0FA42"/>
<keyword evidence="1" id="KW-1133">Transmembrane helix</keyword>
<keyword evidence="1" id="KW-0812">Transmembrane</keyword>
<reference evidence="2" key="1">
    <citation type="journal article" date="2020" name="Nature">
        <title>Giant virus diversity and host interactions through global metagenomics.</title>
        <authorList>
            <person name="Schulz F."/>
            <person name="Roux S."/>
            <person name="Paez-Espino D."/>
            <person name="Jungbluth S."/>
            <person name="Walsh D.A."/>
            <person name="Denef V.J."/>
            <person name="McMahon K.D."/>
            <person name="Konstantinidis K.T."/>
            <person name="Eloe-Fadrosh E.A."/>
            <person name="Kyrpides N.C."/>
            <person name="Woyke T."/>
        </authorList>
    </citation>
    <scope>NUCLEOTIDE SEQUENCE</scope>
    <source>
        <strain evidence="2">GVMAG-S-ERX555967-130</strain>
    </source>
</reference>
<name>A0A6C0FA42_9ZZZZ</name>
<organism evidence="2">
    <name type="scientific">viral metagenome</name>
    <dbReference type="NCBI Taxonomy" id="1070528"/>
    <lineage>
        <taxon>unclassified sequences</taxon>
        <taxon>metagenomes</taxon>
        <taxon>organismal metagenomes</taxon>
    </lineage>
</organism>
<dbReference type="EMBL" id="MN738786">
    <property type="protein sequence ID" value="QHT36750.1"/>
    <property type="molecule type" value="Genomic_DNA"/>
</dbReference>
<evidence type="ECO:0000256" key="1">
    <source>
        <dbReference type="SAM" id="Phobius"/>
    </source>
</evidence>
<proteinExistence type="predicted"/>
<protein>
    <submittedName>
        <fullName evidence="2">Uncharacterized protein</fullName>
    </submittedName>
</protein>